<organism evidence="2 3">
    <name type="scientific">Echinococcus multilocularis</name>
    <name type="common">Fox tapeworm</name>
    <dbReference type="NCBI Taxonomy" id="6211"/>
    <lineage>
        <taxon>Eukaryota</taxon>
        <taxon>Metazoa</taxon>
        <taxon>Spiralia</taxon>
        <taxon>Lophotrochozoa</taxon>
        <taxon>Platyhelminthes</taxon>
        <taxon>Cestoda</taxon>
        <taxon>Eucestoda</taxon>
        <taxon>Cyclophyllidea</taxon>
        <taxon>Taeniidae</taxon>
        <taxon>Echinococcus</taxon>
    </lineage>
</organism>
<keyword evidence="3" id="KW-1185">Reference proteome</keyword>
<accession>A0A068Y9A7</accession>
<reference evidence="2" key="1">
    <citation type="journal article" date="2013" name="Nature">
        <title>The genomes of four tapeworm species reveal adaptations to parasitism.</title>
        <authorList>
            <person name="Tsai I.J."/>
            <person name="Zarowiecki M."/>
            <person name="Holroyd N."/>
            <person name="Garciarrubio A."/>
            <person name="Sanchez-Flores A."/>
            <person name="Brooks K.L."/>
            <person name="Tracey A."/>
            <person name="Bobes R.J."/>
            <person name="Fragoso G."/>
            <person name="Sciutto E."/>
            <person name="Aslett M."/>
            <person name="Beasley H."/>
            <person name="Bennett H.M."/>
            <person name="Cai J."/>
            <person name="Camicia F."/>
            <person name="Clark R."/>
            <person name="Cucher M."/>
            <person name="De Silva N."/>
            <person name="Day T.A."/>
            <person name="Deplazes P."/>
            <person name="Estrada K."/>
            <person name="Fernandez C."/>
            <person name="Holland P.W."/>
            <person name="Hou J."/>
            <person name="Hu S."/>
            <person name="Huckvale T."/>
            <person name="Hung S.S."/>
            <person name="Kamenetzky L."/>
            <person name="Keane J.A."/>
            <person name="Kiss F."/>
            <person name="Koziol U."/>
            <person name="Lambert O."/>
            <person name="Liu K."/>
            <person name="Luo X."/>
            <person name="Luo Y."/>
            <person name="Macchiaroli N."/>
            <person name="Nichol S."/>
            <person name="Paps J."/>
            <person name="Parkinson J."/>
            <person name="Pouchkina-Stantcheva N."/>
            <person name="Riddiford N."/>
            <person name="Rosenzvit M."/>
            <person name="Salinas G."/>
            <person name="Wasmuth J.D."/>
            <person name="Zamanian M."/>
            <person name="Zheng Y."/>
            <person name="Cai X."/>
            <person name="Soberon X."/>
            <person name="Olson P.D."/>
            <person name="Laclette J.P."/>
            <person name="Brehm K."/>
            <person name="Berriman M."/>
            <person name="Garciarrubio A."/>
            <person name="Bobes R.J."/>
            <person name="Fragoso G."/>
            <person name="Sanchez-Flores A."/>
            <person name="Estrada K."/>
            <person name="Cevallos M.A."/>
            <person name="Morett E."/>
            <person name="Gonzalez V."/>
            <person name="Portillo T."/>
            <person name="Ochoa-Leyva A."/>
            <person name="Jose M.V."/>
            <person name="Sciutto E."/>
            <person name="Landa A."/>
            <person name="Jimenez L."/>
            <person name="Valdes V."/>
            <person name="Carrero J.C."/>
            <person name="Larralde C."/>
            <person name="Morales-Montor J."/>
            <person name="Limon-Lason J."/>
            <person name="Soberon X."/>
            <person name="Laclette J.P."/>
        </authorList>
    </citation>
    <scope>NUCLEOTIDE SEQUENCE [LARGE SCALE GENOMIC DNA]</scope>
</reference>
<feature type="region of interest" description="Disordered" evidence="1">
    <location>
        <begin position="224"/>
        <end position="245"/>
    </location>
</feature>
<dbReference type="EMBL" id="LN902841">
    <property type="protein sequence ID" value="CDS41099.1"/>
    <property type="molecule type" value="Genomic_DNA"/>
</dbReference>
<protein>
    <submittedName>
        <fullName evidence="2">Serine rich repeat protein</fullName>
    </submittedName>
</protein>
<sequence>MVRHCVQIKDLENQALSTLAARRVPKWEIIADKLHPVVKRSSSELRIKWPRLQHGNPSSYRPISSSHMVRSNAQVNIGRSGMYLEKRNQSFRRHTSCEPSSTCSISYLSGMSLSGPASTYNQENDILPKPLQSNFSHSFKRRMHLDSHFSLSHNPKSSRLSNSTSSTSLSPIEDLNFDALNDPTDETLAHPCHESSPVSSSFRYLASSDDFFVVQTPSKSISESDQKSFHLSSPPSGFGNLGGATNAKSTNSFKPRVLFGNSDFGSEKSSPTPFIERFNVPFNIRSPKRRFSYATPLNQPKSSTSDSIALSMAKMTVWNRMAAATTPIVPVKTQQFATNVSRQGLSLSRRTSSASSFKLAYPVQKEPEFTIRRILQVAYGRKWRRFALGENRYCENVVQMAHHFLDAESKKLY</sequence>
<evidence type="ECO:0000313" key="3">
    <source>
        <dbReference type="Proteomes" id="UP000017246"/>
    </source>
</evidence>
<evidence type="ECO:0000256" key="1">
    <source>
        <dbReference type="SAM" id="MobiDB-lite"/>
    </source>
</evidence>
<reference evidence="2" key="2">
    <citation type="submission" date="2015-11" db="EMBL/GenBank/DDBJ databases">
        <authorList>
            <person name="Zhang Y."/>
            <person name="Guo Z."/>
        </authorList>
    </citation>
    <scope>NUCLEOTIDE SEQUENCE</scope>
</reference>
<dbReference type="OrthoDB" id="2143914at2759"/>
<proteinExistence type="predicted"/>
<name>A0A068Y9A7_ECHMU</name>
<evidence type="ECO:0000313" key="2">
    <source>
        <dbReference type="EMBL" id="CDS41099.1"/>
    </source>
</evidence>
<dbReference type="AlphaFoldDB" id="A0A068Y9A7"/>
<dbReference type="Proteomes" id="UP000017246">
    <property type="component" value="Unassembled WGS sequence"/>
</dbReference>
<gene>
    <name evidence="2" type="ORF">EmuJ_000872000</name>
</gene>